<evidence type="ECO:0000259" key="8">
    <source>
        <dbReference type="Pfam" id="PF23016"/>
    </source>
</evidence>
<dbReference type="Pfam" id="PF00590">
    <property type="entry name" value="TP_methylase"/>
    <property type="match status" value="1"/>
</dbReference>
<comment type="subcellular location">
    <subcellularLocation>
        <location evidence="6">Cytoplasm</location>
    </subcellularLocation>
</comment>
<comment type="caution">
    <text evidence="9">The sequence shown here is derived from an EMBL/GenBank/DDBJ whole genome shotgun (WGS) entry which is preliminary data.</text>
</comment>
<dbReference type="InterPro" id="IPR014777">
    <property type="entry name" value="4pyrrole_Mease_sub1"/>
</dbReference>
<dbReference type="NCBIfam" id="TIGR00096">
    <property type="entry name" value="16S rRNA (cytidine(1402)-2'-O)-methyltransferase"/>
    <property type="match status" value="1"/>
</dbReference>
<dbReference type="FunFam" id="3.40.1010.10:FF:000002">
    <property type="entry name" value="Ribosomal RNA small subunit methyltransferase I"/>
    <property type="match status" value="1"/>
</dbReference>
<keyword evidence="3 6" id="KW-0489">Methyltransferase</keyword>
<evidence type="ECO:0000259" key="7">
    <source>
        <dbReference type="Pfam" id="PF00590"/>
    </source>
</evidence>
<dbReference type="InterPro" id="IPR053910">
    <property type="entry name" value="RsmI_HTH"/>
</dbReference>
<name>A0A432ZQH6_9GAMM</name>
<dbReference type="InterPro" id="IPR014776">
    <property type="entry name" value="4pyrrole_Mease_sub2"/>
</dbReference>
<keyword evidence="1 6" id="KW-0963">Cytoplasm</keyword>
<accession>A0A432ZQH6</accession>
<feature type="domain" description="RsmI HTH" evidence="8">
    <location>
        <begin position="235"/>
        <end position="280"/>
    </location>
</feature>
<keyword evidence="4 6" id="KW-0808">Transferase</keyword>
<evidence type="ECO:0000313" key="10">
    <source>
        <dbReference type="Proteomes" id="UP000287996"/>
    </source>
</evidence>
<dbReference type="InterPro" id="IPR035996">
    <property type="entry name" value="4pyrrol_Methylase_sf"/>
</dbReference>
<dbReference type="RefSeq" id="WP_126841928.1">
    <property type="nucleotide sequence ID" value="NZ_PIQH01000006.1"/>
</dbReference>
<dbReference type="InterPro" id="IPR008189">
    <property type="entry name" value="rRNA_ssu_MeTfrase_I"/>
</dbReference>
<evidence type="ECO:0000256" key="1">
    <source>
        <dbReference type="ARBA" id="ARBA00022490"/>
    </source>
</evidence>
<evidence type="ECO:0000256" key="2">
    <source>
        <dbReference type="ARBA" id="ARBA00022552"/>
    </source>
</evidence>
<dbReference type="GO" id="GO:0005737">
    <property type="term" value="C:cytoplasm"/>
    <property type="evidence" value="ECO:0007669"/>
    <property type="project" value="UniProtKB-SubCell"/>
</dbReference>
<dbReference type="Gene3D" id="3.30.950.10">
    <property type="entry name" value="Methyltransferase, Cobalt-precorrin-4 Transmethylase, Domain 2"/>
    <property type="match status" value="1"/>
</dbReference>
<dbReference type="HAMAP" id="MF_01877">
    <property type="entry name" value="16SrRNA_methyltr_I"/>
    <property type="match status" value="1"/>
</dbReference>
<organism evidence="9 10">
    <name type="scientific">Idiomarina tyrosinivorans</name>
    <dbReference type="NCBI Taxonomy" id="1445662"/>
    <lineage>
        <taxon>Bacteria</taxon>
        <taxon>Pseudomonadati</taxon>
        <taxon>Pseudomonadota</taxon>
        <taxon>Gammaproteobacteria</taxon>
        <taxon>Alteromonadales</taxon>
        <taxon>Idiomarinaceae</taxon>
        <taxon>Idiomarina</taxon>
    </lineage>
</organism>
<comment type="similarity">
    <text evidence="6">Belongs to the methyltransferase superfamily. RsmI family.</text>
</comment>
<dbReference type="EC" id="2.1.1.198" evidence="6"/>
<comment type="catalytic activity">
    <reaction evidence="6">
        <text>cytidine(1402) in 16S rRNA + S-adenosyl-L-methionine = 2'-O-methylcytidine(1402) in 16S rRNA + S-adenosyl-L-homocysteine + H(+)</text>
        <dbReference type="Rhea" id="RHEA:42924"/>
        <dbReference type="Rhea" id="RHEA-COMP:10285"/>
        <dbReference type="Rhea" id="RHEA-COMP:10286"/>
        <dbReference type="ChEBI" id="CHEBI:15378"/>
        <dbReference type="ChEBI" id="CHEBI:57856"/>
        <dbReference type="ChEBI" id="CHEBI:59789"/>
        <dbReference type="ChEBI" id="CHEBI:74495"/>
        <dbReference type="ChEBI" id="CHEBI:82748"/>
        <dbReference type="EC" id="2.1.1.198"/>
    </reaction>
</comment>
<dbReference type="Gene3D" id="3.40.1010.10">
    <property type="entry name" value="Cobalt-precorrin-4 Transmethylase, Domain 1"/>
    <property type="match status" value="1"/>
</dbReference>
<dbReference type="OrthoDB" id="9809084at2"/>
<dbReference type="CDD" id="cd11648">
    <property type="entry name" value="RsmI"/>
    <property type="match status" value="1"/>
</dbReference>
<dbReference type="PROSITE" id="PS01296">
    <property type="entry name" value="RSMI"/>
    <property type="match status" value="1"/>
</dbReference>
<dbReference type="InterPro" id="IPR018063">
    <property type="entry name" value="SAM_MeTrfase_RsmI_CS"/>
</dbReference>
<gene>
    <name evidence="6 9" type="primary">rsmI</name>
    <name evidence="9" type="ORF">CWI84_07260</name>
</gene>
<keyword evidence="5 6" id="KW-0949">S-adenosyl-L-methionine</keyword>
<dbReference type="PANTHER" id="PTHR46111">
    <property type="entry name" value="RIBOSOMAL RNA SMALL SUBUNIT METHYLTRANSFERASE I"/>
    <property type="match status" value="1"/>
</dbReference>
<evidence type="ECO:0000256" key="4">
    <source>
        <dbReference type="ARBA" id="ARBA00022679"/>
    </source>
</evidence>
<dbReference type="Pfam" id="PF23016">
    <property type="entry name" value="RsmI_C"/>
    <property type="match status" value="1"/>
</dbReference>
<dbReference type="AlphaFoldDB" id="A0A432ZQH6"/>
<comment type="function">
    <text evidence="6">Catalyzes the 2'-O-methylation of the ribose of cytidine 1402 (C1402) in 16S rRNA.</text>
</comment>
<keyword evidence="2 6" id="KW-0698">rRNA processing</keyword>
<proteinExistence type="inferred from homology"/>
<dbReference type="Proteomes" id="UP000287996">
    <property type="component" value="Unassembled WGS sequence"/>
</dbReference>
<evidence type="ECO:0000256" key="5">
    <source>
        <dbReference type="ARBA" id="ARBA00022691"/>
    </source>
</evidence>
<protein>
    <recommendedName>
        <fullName evidence="6">Ribosomal RNA small subunit methyltransferase I</fullName>
        <ecNumber evidence="6">2.1.1.198</ecNumber>
    </recommendedName>
    <alternativeName>
        <fullName evidence="6">16S rRNA 2'-O-ribose C1402 methyltransferase</fullName>
    </alternativeName>
    <alternativeName>
        <fullName evidence="6">rRNA (cytidine-2'-O-)-methyltransferase RsmI</fullName>
    </alternativeName>
</protein>
<keyword evidence="10" id="KW-1185">Reference proteome</keyword>
<dbReference type="PANTHER" id="PTHR46111:SF1">
    <property type="entry name" value="RIBOSOMAL RNA SMALL SUBUNIT METHYLTRANSFERASE I"/>
    <property type="match status" value="1"/>
</dbReference>
<reference evidence="9 10" key="1">
    <citation type="journal article" date="2011" name="Front. Microbiol.">
        <title>Genomic signatures of strain selection and enhancement in Bacillus atrophaeus var. globigii, a historical biowarfare simulant.</title>
        <authorList>
            <person name="Gibbons H.S."/>
            <person name="Broomall S.M."/>
            <person name="McNew L.A."/>
            <person name="Daligault H."/>
            <person name="Chapman C."/>
            <person name="Bruce D."/>
            <person name="Karavis M."/>
            <person name="Krepps M."/>
            <person name="McGregor P.A."/>
            <person name="Hong C."/>
            <person name="Park K.H."/>
            <person name="Akmal A."/>
            <person name="Feldman A."/>
            <person name="Lin J.S."/>
            <person name="Chang W.E."/>
            <person name="Higgs B.W."/>
            <person name="Demirev P."/>
            <person name="Lindquist J."/>
            <person name="Liem A."/>
            <person name="Fochler E."/>
            <person name="Read T.D."/>
            <person name="Tapia R."/>
            <person name="Johnson S."/>
            <person name="Bishop-Lilly K.A."/>
            <person name="Detter C."/>
            <person name="Han C."/>
            <person name="Sozhamannan S."/>
            <person name="Rosenzweig C.N."/>
            <person name="Skowronski E.W."/>
        </authorList>
    </citation>
    <scope>NUCLEOTIDE SEQUENCE [LARGE SCALE GENOMIC DNA]</scope>
    <source>
        <strain evidence="9 10">CC-PW-9</strain>
    </source>
</reference>
<evidence type="ECO:0000256" key="3">
    <source>
        <dbReference type="ARBA" id="ARBA00022603"/>
    </source>
</evidence>
<dbReference type="InterPro" id="IPR000878">
    <property type="entry name" value="4pyrrol_Mease"/>
</dbReference>
<dbReference type="FunFam" id="3.30.950.10:FF:000002">
    <property type="entry name" value="Ribosomal RNA small subunit methyltransferase I"/>
    <property type="match status" value="1"/>
</dbReference>
<dbReference type="EMBL" id="PIQH01000006">
    <property type="protein sequence ID" value="RUO80091.1"/>
    <property type="molecule type" value="Genomic_DNA"/>
</dbReference>
<evidence type="ECO:0000256" key="6">
    <source>
        <dbReference type="HAMAP-Rule" id="MF_01877"/>
    </source>
</evidence>
<dbReference type="PIRSF" id="PIRSF005917">
    <property type="entry name" value="MTase_YraL"/>
    <property type="match status" value="1"/>
</dbReference>
<evidence type="ECO:0000313" key="9">
    <source>
        <dbReference type="EMBL" id="RUO80091.1"/>
    </source>
</evidence>
<dbReference type="GO" id="GO:0070677">
    <property type="term" value="F:rRNA (cytosine-2'-O-)-methyltransferase activity"/>
    <property type="evidence" value="ECO:0007669"/>
    <property type="project" value="UniProtKB-UniRule"/>
</dbReference>
<sequence>MSDAGILYLVPTPIGNIDDITERAKQVLASVDLIAAEDTRHSQTLLRHLGIERKLVSIHEHNEQQKVAWVLEQLQQGHNIALISDAGTPLISDPGFIVVRECRAKGFNVTALPGACALTVALSASGLATDRFCFEGFLPAKSGQRRKTLQSLLNEPRTMIFYESPHRIVASLEDLAAEFGNERQMVMGRELTKQFETYLTGSIAEVIAQVNADSNQQRGEIVLLVAGCPNKSDDDAPSAEVIATLNVLREELPLKKAAALTAKIHGARKNTLYQWAIEQQ</sequence>
<dbReference type="SUPFAM" id="SSF53790">
    <property type="entry name" value="Tetrapyrrole methylase"/>
    <property type="match status" value="1"/>
</dbReference>
<feature type="domain" description="Tetrapyrrole methylase" evidence="7">
    <location>
        <begin position="7"/>
        <end position="206"/>
    </location>
</feature>